<comment type="caution">
    <text evidence="6">Lacks conserved residue(s) required for the propagation of feature annotation.</text>
</comment>
<dbReference type="PANTHER" id="PTHR24049:SF22">
    <property type="entry name" value="DROSOPHILA CRUMBS HOMOLOG"/>
    <property type="match status" value="1"/>
</dbReference>
<dbReference type="SUPFAM" id="SSF57184">
    <property type="entry name" value="Growth factor receptor domain"/>
    <property type="match status" value="1"/>
</dbReference>
<dbReference type="PROSITE" id="PS50026">
    <property type="entry name" value="EGF_3"/>
    <property type="match status" value="5"/>
</dbReference>
<feature type="disulfide bond" evidence="6">
    <location>
        <begin position="113"/>
        <end position="122"/>
    </location>
</feature>
<dbReference type="FunFam" id="2.10.25.10:FF:000095">
    <property type="entry name" value="Notch, isoform B"/>
    <property type="match status" value="1"/>
</dbReference>
<evidence type="ECO:0000256" key="5">
    <source>
        <dbReference type="ARBA" id="ARBA00023180"/>
    </source>
</evidence>
<reference evidence="8 9" key="1">
    <citation type="journal article" date="2019" name="Sci. Data">
        <title>Hybrid genome assembly and annotation of Danionella translucida.</title>
        <authorList>
            <person name="Kadobianskyi M."/>
            <person name="Schulze L."/>
            <person name="Schuelke M."/>
            <person name="Judkewitz B."/>
        </authorList>
    </citation>
    <scope>NUCLEOTIDE SEQUENCE [LARGE SCALE GENOMIC DNA]</scope>
    <source>
        <strain evidence="8 9">Bolton</strain>
    </source>
</reference>
<keyword evidence="3" id="KW-0677">Repeat</keyword>
<sequence>MVILFLYLKPCANGGQCVLHNNTSYSCVCAPGWTGPTCSVNKNECVQHRCQNGATCIDEIAGYRETVLCICSCLCGHGYSGALCELEIDFCSGHLCSEHSVCLDQQHNYTCHCMLGYEGKFCELETDECKSAPCANNATCIDLVGGYHCLCAPGFQGRTCSENMNECWSRPCLNGGTCIDLVNDYICICPIGKKQTSFLSGQVSLEATTLTGDGVVLGKLISKFDELSGLPGKNRDVLVSASSYIE</sequence>
<keyword evidence="1 6" id="KW-0245">EGF-like domain</keyword>
<dbReference type="SMART" id="SM00179">
    <property type="entry name" value="EGF_CA"/>
    <property type="match status" value="5"/>
</dbReference>
<dbReference type="FunFam" id="2.10.25.10:FF:000122">
    <property type="entry name" value="Protein crumbs homolog 2"/>
    <property type="match status" value="1"/>
</dbReference>
<dbReference type="GO" id="GO:0048732">
    <property type="term" value="P:gland development"/>
    <property type="evidence" value="ECO:0007669"/>
    <property type="project" value="UniProtKB-ARBA"/>
</dbReference>
<comment type="caution">
    <text evidence="8">The sequence shown here is derived from an EMBL/GenBank/DDBJ whole genome shotgun (WGS) entry which is preliminary data.</text>
</comment>
<dbReference type="AlphaFoldDB" id="A0A553PWL5"/>
<evidence type="ECO:0000256" key="2">
    <source>
        <dbReference type="ARBA" id="ARBA00022729"/>
    </source>
</evidence>
<evidence type="ECO:0000256" key="4">
    <source>
        <dbReference type="ARBA" id="ARBA00023157"/>
    </source>
</evidence>
<name>A0A553PWL5_9TELE</name>
<feature type="disulfide bond" evidence="6">
    <location>
        <begin position="151"/>
        <end position="160"/>
    </location>
</feature>
<dbReference type="InterPro" id="IPR018097">
    <property type="entry name" value="EGF_Ca-bd_CS"/>
</dbReference>
<evidence type="ECO:0000256" key="1">
    <source>
        <dbReference type="ARBA" id="ARBA00022536"/>
    </source>
</evidence>
<dbReference type="PROSITE" id="PS00010">
    <property type="entry name" value="ASX_HYDROXYL"/>
    <property type="match status" value="3"/>
</dbReference>
<proteinExistence type="predicted"/>
<dbReference type="CDD" id="cd00054">
    <property type="entry name" value="EGF_CA"/>
    <property type="match status" value="4"/>
</dbReference>
<dbReference type="GO" id="GO:0005886">
    <property type="term" value="C:plasma membrane"/>
    <property type="evidence" value="ECO:0007669"/>
    <property type="project" value="UniProtKB-ARBA"/>
</dbReference>
<evidence type="ECO:0000256" key="6">
    <source>
        <dbReference type="PROSITE-ProRule" id="PRU00076"/>
    </source>
</evidence>
<feature type="disulfide bond" evidence="6">
    <location>
        <begin position="29"/>
        <end position="38"/>
    </location>
</feature>
<dbReference type="GO" id="GO:1901222">
    <property type="term" value="P:regulation of non-canonical NF-kappaB signal transduction"/>
    <property type="evidence" value="ECO:0007669"/>
    <property type="project" value="UniProtKB-ARBA"/>
</dbReference>
<dbReference type="EMBL" id="SRMA01026579">
    <property type="protein sequence ID" value="TRY82081.1"/>
    <property type="molecule type" value="Genomic_DNA"/>
</dbReference>
<dbReference type="Pfam" id="PF12661">
    <property type="entry name" value="hEGF"/>
    <property type="match status" value="1"/>
</dbReference>
<feature type="domain" description="EGF-like" evidence="7">
    <location>
        <begin position="125"/>
        <end position="161"/>
    </location>
</feature>
<keyword evidence="2" id="KW-0732">Signal</keyword>
<feature type="domain" description="EGF-like" evidence="7">
    <location>
        <begin position="87"/>
        <end position="123"/>
    </location>
</feature>
<dbReference type="InterPro" id="IPR000152">
    <property type="entry name" value="EGF-type_Asp/Asn_hydroxyl_site"/>
</dbReference>
<dbReference type="Gene3D" id="2.10.25.10">
    <property type="entry name" value="Laminin"/>
    <property type="match status" value="5"/>
</dbReference>
<dbReference type="InterPro" id="IPR001881">
    <property type="entry name" value="EGF-like_Ca-bd_dom"/>
</dbReference>
<protein>
    <recommendedName>
        <fullName evidence="7">EGF-like domain-containing protein</fullName>
    </recommendedName>
</protein>
<feature type="domain" description="EGF-like" evidence="7">
    <location>
        <begin position="3"/>
        <end position="39"/>
    </location>
</feature>
<feature type="domain" description="EGF-like" evidence="7">
    <location>
        <begin position="163"/>
        <end position="199"/>
    </location>
</feature>
<dbReference type="InterPro" id="IPR013032">
    <property type="entry name" value="EGF-like_CS"/>
</dbReference>
<dbReference type="GO" id="GO:0045197">
    <property type="term" value="P:establishment or maintenance of epithelial cell apical/basal polarity"/>
    <property type="evidence" value="ECO:0007669"/>
    <property type="project" value="TreeGrafter"/>
</dbReference>
<dbReference type="Pfam" id="PF00008">
    <property type="entry name" value="EGF"/>
    <property type="match status" value="4"/>
</dbReference>
<evidence type="ECO:0000259" key="7">
    <source>
        <dbReference type="PROSITE" id="PS50026"/>
    </source>
</evidence>
<dbReference type="InterPro" id="IPR051022">
    <property type="entry name" value="Notch_Cell-Fate_Det"/>
</dbReference>
<dbReference type="STRING" id="623744.A0A553PWL5"/>
<evidence type="ECO:0000256" key="3">
    <source>
        <dbReference type="ARBA" id="ARBA00022737"/>
    </source>
</evidence>
<dbReference type="PROSITE" id="PS01187">
    <property type="entry name" value="EGF_CA"/>
    <property type="match status" value="2"/>
</dbReference>
<dbReference type="GO" id="GO:0005509">
    <property type="term" value="F:calcium ion binding"/>
    <property type="evidence" value="ECO:0007669"/>
    <property type="project" value="InterPro"/>
</dbReference>
<accession>A0A553PWL5</accession>
<evidence type="ECO:0000313" key="8">
    <source>
        <dbReference type="EMBL" id="TRY82081.1"/>
    </source>
</evidence>
<keyword evidence="9" id="KW-1185">Reference proteome</keyword>
<dbReference type="GO" id="GO:0032991">
    <property type="term" value="C:protein-containing complex"/>
    <property type="evidence" value="ECO:0007669"/>
    <property type="project" value="TreeGrafter"/>
</dbReference>
<dbReference type="GO" id="GO:0060218">
    <property type="term" value="P:hematopoietic stem cell differentiation"/>
    <property type="evidence" value="ECO:0007669"/>
    <property type="project" value="UniProtKB-ARBA"/>
</dbReference>
<dbReference type="FunFam" id="2.10.25.10:FF:000472">
    <property type="entry name" value="Uncharacterized protein, isoform A"/>
    <property type="match status" value="1"/>
</dbReference>
<dbReference type="OrthoDB" id="283575at2759"/>
<dbReference type="InterPro" id="IPR009030">
    <property type="entry name" value="Growth_fac_rcpt_cys_sf"/>
</dbReference>
<dbReference type="Proteomes" id="UP000316079">
    <property type="component" value="Unassembled WGS sequence"/>
</dbReference>
<dbReference type="SUPFAM" id="SSF57196">
    <property type="entry name" value="EGF/Laminin"/>
    <property type="match status" value="1"/>
</dbReference>
<keyword evidence="4 6" id="KW-1015">Disulfide bond</keyword>
<gene>
    <name evidence="8" type="ORF">DNTS_020239</name>
</gene>
<dbReference type="PROSITE" id="PS01186">
    <property type="entry name" value="EGF_2"/>
    <property type="match status" value="4"/>
</dbReference>
<dbReference type="PROSITE" id="PS00022">
    <property type="entry name" value="EGF_1"/>
    <property type="match status" value="4"/>
</dbReference>
<dbReference type="SMART" id="SM00181">
    <property type="entry name" value="EGF"/>
    <property type="match status" value="5"/>
</dbReference>
<dbReference type="InterPro" id="IPR000742">
    <property type="entry name" value="EGF"/>
</dbReference>
<feature type="domain" description="EGF-like" evidence="7">
    <location>
        <begin position="41"/>
        <end position="85"/>
    </location>
</feature>
<dbReference type="GO" id="GO:0007157">
    <property type="term" value="P:heterophilic cell-cell adhesion via plasma membrane cell adhesion molecules"/>
    <property type="evidence" value="ECO:0007669"/>
    <property type="project" value="TreeGrafter"/>
</dbReference>
<dbReference type="PANTHER" id="PTHR24049">
    <property type="entry name" value="CRUMBS FAMILY MEMBER"/>
    <property type="match status" value="1"/>
</dbReference>
<keyword evidence="5" id="KW-0325">Glycoprotein</keyword>
<dbReference type="GO" id="GO:0045597">
    <property type="term" value="P:positive regulation of cell differentiation"/>
    <property type="evidence" value="ECO:0007669"/>
    <property type="project" value="UniProtKB-ARBA"/>
</dbReference>
<organism evidence="8 9">
    <name type="scientific">Danionella cerebrum</name>
    <dbReference type="NCBI Taxonomy" id="2873325"/>
    <lineage>
        <taxon>Eukaryota</taxon>
        <taxon>Metazoa</taxon>
        <taxon>Chordata</taxon>
        <taxon>Craniata</taxon>
        <taxon>Vertebrata</taxon>
        <taxon>Euteleostomi</taxon>
        <taxon>Actinopterygii</taxon>
        <taxon>Neopterygii</taxon>
        <taxon>Teleostei</taxon>
        <taxon>Ostariophysi</taxon>
        <taxon>Cypriniformes</taxon>
        <taxon>Danionidae</taxon>
        <taxon>Danioninae</taxon>
        <taxon>Danionella</taxon>
    </lineage>
</organism>
<dbReference type="GO" id="GO:0048731">
    <property type="term" value="P:system development"/>
    <property type="evidence" value="ECO:0007669"/>
    <property type="project" value="UniProtKB-ARBA"/>
</dbReference>
<evidence type="ECO:0000313" key="9">
    <source>
        <dbReference type="Proteomes" id="UP000316079"/>
    </source>
</evidence>